<keyword evidence="2" id="KW-1185">Reference proteome</keyword>
<dbReference type="EMBL" id="JABAYA010000004">
    <property type="protein sequence ID" value="KAF7732072.1"/>
    <property type="molecule type" value="Genomic_DNA"/>
</dbReference>
<accession>A0A8H7BZH1</accession>
<dbReference type="Proteomes" id="UP000605846">
    <property type="component" value="Unassembled WGS sequence"/>
</dbReference>
<reference evidence="1" key="1">
    <citation type="submission" date="2020-01" db="EMBL/GenBank/DDBJ databases">
        <title>Genome Sequencing of Three Apophysomyces-Like Fungal Strains Confirms a Novel Fungal Genus in the Mucoromycota with divergent Burkholderia-like Endosymbiotic Bacteria.</title>
        <authorList>
            <person name="Stajich J.E."/>
            <person name="Macias A.M."/>
            <person name="Carter-House D."/>
            <person name="Lovett B."/>
            <person name="Kasson L.R."/>
            <person name="Berry K."/>
            <person name="Grigoriev I."/>
            <person name="Chang Y."/>
            <person name="Spatafora J."/>
            <person name="Kasson M.T."/>
        </authorList>
    </citation>
    <scope>NUCLEOTIDE SEQUENCE</scope>
    <source>
        <strain evidence="1">NRRL A-21654</strain>
    </source>
</reference>
<proteinExistence type="predicted"/>
<dbReference type="OrthoDB" id="2288255at2759"/>
<sequence length="303" mass="35426">MSNVKYHEDCLENQKPCSLKAFVDAQESFIIENTEYGEDPSQVWPLRFGQIAKELKVNVLKSSVDWGKIALTILRTTRNDRQEGSENDSQSGSSRKLLPVDRANIAKIYTSLDQERMWKLSTGTFVEKQMMKLAVECDYEHPCHSLILDPQCETWANYFTEQELKEIREHNARPIKQMPTSLQEYLLSYKGKHTLEELQKHHDNFKFDRITEPDHYWCYQTITKALDLYHYNYFQDTDRTEADFLRRLLEFGVCEAGKTSDSDSTKSIREIGMKCPKTMKDMLLQLAKHSQPTYGSYLHRGLL</sequence>
<evidence type="ECO:0000313" key="2">
    <source>
        <dbReference type="Proteomes" id="UP000605846"/>
    </source>
</evidence>
<organism evidence="1 2">
    <name type="scientific">Apophysomyces ossiformis</name>
    <dbReference type="NCBI Taxonomy" id="679940"/>
    <lineage>
        <taxon>Eukaryota</taxon>
        <taxon>Fungi</taxon>
        <taxon>Fungi incertae sedis</taxon>
        <taxon>Mucoromycota</taxon>
        <taxon>Mucoromycotina</taxon>
        <taxon>Mucoromycetes</taxon>
        <taxon>Mucorales</taxon>
        <taxon>Mucorineae</taxon>
        <taxon>Mucoraceae</taxon>
        <taxon>Apophysomyces</taxon>
    </lineage>
</organism>
<dbReference type="AlphaFoldDB" id="A0A8H7BZH1"/>
<protein>
    <submittedName>
        <fullName evidence="1">Uncharacterized protein</fullName>
    </submittedName>
</protein>
<comment type="caution">
    <text evidence="1">The sequence shown here is derived from an EMBL/GenBank/DDBJ whole genome shotgun (WGS) entry which is preliminary data.</text>
</comment>
<evidence type="ECO:0000313" key="1">
    <source>
        <dbReference type="EMBL" id="KAF7732072.1"/>
    </source>
</evidence>
<gene>
    <name evidence="1" type="ORF">EC973_006327</name>
</gene>
<name>A0A8H7BZH1_9FUNG</name>